<name>A0ABQ9VAF6_SAGOE</name>
<sequence length="141" mass="15155">MSLLEFGSIGSVSSERPCAPASPWDLWAEDEDLEELLSWFCRVSPLPVLLSLPDCVKRLLVSYPMMMLWFPVRQFPQETVLVVTPGEGAALDSDVSGQGGCCIHGPGRPSTGEGPDQTSGPGRGISVSKSTLQLWAPWPGL</sequence>
<feature type="region of interest" description="Disordered" evidence="1">
    <location>
        <begin position="105"/>
        <end position="126"/>
    </location>
</feature>
<comment type="caution">
    <text evidence="2">The sequence shown here is derived from an EMBL/GenBank/DDBJ whole genome shotgun (WGS) entry which is preliminary data.</text>
</comment>
<evidence type="ECO:0000313" key="2">
    <source>
        <dbReference type="EMBL" id="KAK2105397.1"/>
    </source>
</evidence>
<dbReference type="EMBL" id="JASSZA010000007">
    <property type="protein sequence ID" value="KAK2105397.1"/>
    <property type="molecule type" value="Genomic_DNA"/>
</dbReference>
<organism evidence="2 3">
    <name type="scientific">Saguinus oedipus</name>
    <name type="common">Cotton-top tamarin</name>
    <name type="synonym">Oedipomidas oedipus</name>
    <dbReference type="NCBI Taxonomy" id="9490"/>
    <lineage>
        <taxon>Eukaryota</taxon>
        <taxon>Metazoa</taxon>
        <taxon>Chordata</taxon>
        <taxon>Craniata</taxon>
        <taxon>Vertebrata</taxon>
        <taxon>Euteleostomi</taxon>
        <taxon>Mammalia</taxon>
        <taxon>Eutheria</taxon>
        <taxon>Euarchontoglires</taxon>
        <taxon>Primates</taxon>
        <taxon>Haplorrhini</taxon>
        <taxon>Platyrrhini</taxon>
        <taxon>Cebidae</taxon>
        <taxon>Callitrichinae</taxon>
        <taxon>Saguinus</taxon>
    </lineage>
</organism>
<keyword evidence="3" id="KW-1185">Reference proteome</keyword>
<proteinExistence type="predicted"/>
<accession>A0ABQ9VAF6</accession>
<evidence type="ECO:0000256" key="1">
    <source>
        <dbReference type="SAM" id="MobiDB-lite"/>
    </source>
</evidence>
<protein>
    <submittedName>
        <fullName evidence="2">Uncharacterized protein</fullName>
    </submittedName>
</protein>
<reference evidence="2 3" key="1">
    <citation type="submission" date="2023-05" db="EMBL/GenBank/DDBJ databases">
        <title>B98-5 Cell Line De Novo Hybrid Assembly: An Optical Mapping Approach.</title>
        <authorList>
            <person name="Kananen K."/>
            <person name="Auerbach J.A."/>
            <person name="Kautto E."/>
            <person name="Blachly J.S."/>
        </authorList>
    </citation>
    <scope>NUCLEOTIDE SEQUENCE [LARGE SCALE GENOMIC DNA]</scope>
    <source>
        <strain evidence="2">B95-8</strain>
        <tissue evidence="2">Cell line</tissue>
    </source>
</reference>
<dbReference type="Proteomes" id="UP001266305">
    <property type="component" value="Unassembled WGS sequence"/>
</dbReference>
<gene>
    <name evidence="2" type="ORF">P7K49_014911</name>
</gene>
<evidence type="ECO:0000313" key="3">
    <source>
        <dbReference type="Proteomes" id="UP001266305"/>
    </source>
</evidence>